<evidence type="ECO:0000256" key="1">
    <source>
        <dbReference type="ARBA" id="ARBA00009437"/>
    </source>
</evidence>
<dbReference type="SUPFAM" id="SSF53850">
    <property type="entry name" value="Periplasmic binding protein-like II"/>
    <property type="match status" value="1"/>
</dbReference>
<dbReference type="InterPro" id="IPR036388">
    <property type="entry name" value="WH-like_DNA-bd_sf"/>
</dbReference>
<dbReference type="RefSeq" id="WP_184220310.1">
    <property type="nucleotide sequence ID" value="NZ_JACHIP010000005.1"/>
</dbReference>
<dbReference type="AlphaFoldDB" id="A0A7W7ZFZ9"/>
<evidence type="ECO:0000259" key="5">
    <source>
        <dbReference type="PROSITE" id="PS50931"/>
    </source>
</evidence>
<dbReference type="FunFam" id="1.10.10.10:FF:000001">
    <property type="entry name" value="LysR family transcriptional regulator"/>
    <property type="match status" value="1"/>
</dbReference>
<accession>A0A7W7ZFZ9</accession>
<dbReference type="GO" id="GO:0032993">
    <property type="term" value="C:protein-DNA complex"/>
    <property type="evidence" value="ECO:0007669"/>
    <property type="project" value="TreeGrafter"/>
</dbReference>
<keyword evidence="7" id="KW-1185">Reference proteome</keyword>
<dbReference type="PANTHER" id="PTHR30346">
    <property type="entry name" value="TRANSCRIPTIONAL DUAL REGULATOR HCAR-RELATED"/>
    <property type="match status" value="1"/>
</dbReference>
<dbReference type="CDD" id="cd08414">
    <property type="entry name" value="PBP2_LTTR_aromatics_like"/>
    <property type="match status" value="1"/>
</dbReference>
<keyword evidence="2" id="KW-0805">Transcription regulation</keyword>
<evidence type="ECO:0000256" key="3">
    <source>
        <dbReference type="ARBA" id="ARBA00023125"/>
    </source>
</evidence>
<evidence type="ECO:0000313" key="6">
    <source>
        <dbReference type="EMBL" id="MBB5059230.1"/>
    </source>
</evidence>
<name>A0A7W7ZFZ9_9BACT</name>
<dbReference type="Gene3D" id="1.10.10.10">
    <property type="entry name" value="Winged helix-like DNA-binding domain superfamily/Winged helix DNA-binding domain"/>
    <property type="match status" value="1"/>
</dbReference>
<dbReference type="EMBL" id="JACHIP010000005">
    <property type="protein sequence ID" value="MBB5059230.1"/>
    <property type="molecule type" value="Genomic_DNA"/>
</dbReference>
<dbReference type="PANTHER" id="PTHR30346:SF28">
    <property type="entry name" value="HTH-TYPE TRANSCRIPTIONAL REGULATOR CYNR"/>
    <property type="match status" value="1"/>
</dbReference>
<reference evidence="6 7" key="1">
    <citation type="submission" date="2020-08" db="EMBL/GenBank/DDBJ databases">
        <title>Genomic Encyclopedia of Type Strains, Phase IV (KMG-V): Genome sequencing to study the core and pangenomes of soil and plant-associated prokaryotes.</title>
        <authorList>
            <person name="Whitman W."/>
        </authorList>
    </citation>
    <scope>NUCLEOTIDE SEQUENCE [LARGE SCALE GENOMIC DNA]</scope>
    <source>
        <strain evidence="6 7">M8UP14</strain>
    </source>
</reference>
<dbReference type="Proteomes" id="UP000540989">
    <property type="component" value="Unassembled WGS sequence"/>
</dbReference>
<keyword evidence="4" id="KW-0804">Transcription</keyword>
<sequence>MDQDIELRHLRYFVAVAEELHFGRAAERLHLSQPPLSQQIRNLEESLGYPLFKRTSRSVALTTAGDAFLLRARRTLRNLQRDIDDTRSIGRGEVGALNVGFVGSGMLAMLPSIFKTYREAYPKVHLRLHESFTSRVVEGLENGSLDVGILRDSDATEGLQIKTILTEPYVAVLPRNHRCAAQKSISPAMLRDEPFVHYPRSAGARAFDKPLKIFEEYGFQPRIAQEASHWLTILRLIGAGFGISVAPACVRQIASPEVVCLPLRGVKETSQIELAWLVGESRPIVEAFAQIAAGQTG</sequence>
<evidence type="ECO:0000313" key="7">
    <source>
        <dbReference type="Proteomes" id="UP000540989"/>
    </source>
</evidence>
<comment type="similarity">
    <text evidence="1">Belongs to the LysR transcriptional regulatory family.</text>
</comment>
<comment type="caution">
    <text evidence="6">The sequence shown here is derived from an EMBL/GenBank/DDBJ whole genome shotgun (WGS) entry which is preliminary data.</text>
</comment>
<feature type="domain" description="HTH lysR-type" evidence="5">
    <location>
        <begin position="5"/>
        <end position="62"/>
    </location>
</feature>
<dbReference type="PROSITE" id="PS50931">
    <property type="entry name" value="HTH_LYSR"/>
    <property type="match status" value="1"/>
</dbReference>
<dbReference type="Pfam" id="PF03466">
    <property type="entry name" value="LysR_substrate"/>
    <property type="match status" value="1"/>
</dbReference>
<dbReference type="Gene3D" id="3.40.190.10">
    <property type="entry name" value="Periplasmic binding protein-like II"/>
    <property type="match status" value="2"/>
</dbReference>
<dbReference type="GO" id="GO:0003677">
    <property type="term" value="F:DNA binding"/>
    <property type="evidence" value="ECO:0007669"/>
    <property type="project" value="UniProtKB-KW"/>
</dbReference>
<organism evidence="6 7">
    <name type="scientific">Granulicella aggregans</name>
    <dbReference type="NCBI Taxonomy" id="474949"/>
    <lineage>
        <taxon>Bacteria</taxon>
        <taxon>Pseudomonadati</taxon>
        <taxon>Acidobacteriota</taxon>
        <taxon>Terriglobia</taxon>
        <taxon>Terriglobales</taxon>
        <taxon>Acidobacteriaceae</taxon>
        <taxon>Granulicella</taxon>
    </lineage>
</organism>
<dbReference type="InterPro" id="IPR005119">
    <property type="entry name" value="LysR_subst-bd"/>
</dbReference>
<evidence type="ECO:0000256" key="4">
    <source>
        <dbReference type="ARBA" id="ARBA00023163"/>
    </source>
</evidence>
<gene>
    <name evidence="6" type="ORF">HDF16_003953</name>
</gene>
<dbReference type="PRINTS" id="PR00039">
    <property type="entry name" value="HTHLYSR"/>
</dbReference>
<protein>
    <submittedName>
        <fullName evidence="6">DNA-binding transcriptional LysR family regulator</fullName>
    </submittedName>
</protein>
<dbReference type="InterPro" id="IPR000847">
    <property type="entry name" value="LysR_HTH_N"/>
</dbReference>
<proteinExistence type="inferred from homology"/>
<dbReference type="GO" id="GO:0003700">
    <property type="term" value="F:DNA-binding transcription factor activity"/>
    <property type="evidence" value="ECO:0007669"/>
    <property type="project" value="InterPro"/>
</dbReference>
<keyword evidence="3 6" id="KW-0238">DNA-binding</keyword>
<dbReference type="InterPro" id="IPR036390">
    <property type="entry name" value="WH_DNA-bd_sf"/>
</dbReference>
<dbReference type="Pfam" id="PF00126">
    <property type="entry name" value="HTH_1"/>
    <property type="match status" value="1"/>
</dbReference>
<dbReference type="SUPFAM" id="SSF46785">
    <property type="entry name" value="Winged helix' DNA-binding domain"/>
    <property type="match status" value="1"/>
</dbReference>
<evidence type="ECO:0000256" key="2">
    <source>
        <dbReference type="ARBA" id="ARBA00023015"/>
    </source>
</evidence>